<evidence type="ECO:0000313" key="3">
    <source>
        <dbReference type="Proteomes" id="UP000799291"/>
    </source>
</evidence>
<evidence type="ECO:0000256" key="1">
    <source>
        <dbReference type="SAM" id="MobiDB-lite"/>
    </source>
</evidence>
<feature type="region of interest" description="Disordered" evidence="1">
    <location>
        <begin position="48"/>
        <end position="73"/>
    </location>
</feature>
<reference evidence="2" key="1">
    <citation type="journal article" date="2020" name="Stud. Mycol.">
        <title>101 Dothideomycetes genomes: a test case for predicting lifestyles and emergence of pathogens.</title>
        <authorList>
            <person name="Haridas S."/>
            <person name="Albert R."/>
            <person name="Binder M."/>
            <person name="Bloem J."/>
            <person name="Labutti K."/>
            <person name="Salamov A."/>
            <person name="Andreopoulos B."/>
            <person name="Baker S."/>
            <person name="Barry K."/>
            <person name="Bills G."/>
            <person name="Bluhm B."/>
            <person name="Cannon C."/>
            <person name="Castanera R."/>
            <person name="Culley D."/>
            <person name="Daum C."/>
            <person name="Ezra D."/>
            <person name="Gonzalez J."/>
            <person name="Henrissat B."/>
            <person name="Kuo A."/>
            <person name="Liang C."/>
            <person name="Lipzen A."/>
            <person name="Lutzoni F."/>
            <person name="Magnuson J."/>
            <person name="Mondo S."/>
            <person name="Nolan M."/>
            <person name="Ohm R."/>
            <person name="Pangilinan J."/>
            <person name="Park H.-J."/>
            <person name="Ramirez L."/>
            <person name="Alfaro M."/>
            <person name="Sun H."/>
            <person name="Tritt A."/>
            <person name="Yoshinaga Y."/>
            <person name="Zwiers L.-H."/>
            <person name="Turgeon B."/>
            <person name="Goodwin S."/>
            <person name="Spatafora J."/>
            <person name="Crous P."/>
            <person name="Grigoriev I."/>
        </authorList>
    </citation>
    <scope>NUCLEOTIDE SEQUENCE</scope>
    <source>
        <strain evidence="2">CBS 122367</strain>
    </source>
</reference>
<keyword evidence="3" id="KW-1185">Reference proteome</keyword>
<protein>
    <submittedName>
        <fullName evidence="2">Uncharacterized protein</fullName>
    </submittedName>
</protein>
<dbReference type="EMBL" id="MU005626">
    <property type="protein sequence ID" value="KAF2677051.1"/>
    <property type="molecule type" value="Genomic_DNA"/>
</dbReference>
<organism evidence="2 3">
    <name type="scientific">Lentithecium fluviatile CBS 122367</name>
    <dbReference type="NCBI Taxonomy" id="1168545"/>
    <lineage>
        <taxon>Eukaryota</taxon>
        <taxon>Fungi</taxon>
        <taxon>Dikarya</taxon>
        <taxon>Ascomycota</taxon>
        <taxon>Pezizomycotina</taxon>
        <taxon>Dothideomycetes</taxon>
        <taxon>Pleosporomycetidae</taxon>
        <taxon>Pleosporales</taxon>
        <taxon>Massarineae</taxon>
        <taxon>Lentitheciaceae</taxon>
        <taxon>Lentithecium</taxon>
    </lineage>
</organism>
<accession>A0A6G1IGG8</accession>
<dbReference type="AlphaFoldDB" id="A0A6G1IGG8"/>
<proteinExistence type="predicted"/>
<sequence>MAELEQRDQSSKLEGRERFSLWNGFSVQDGSISVPAMFMVSNERKCTQPLRQPKAPYQPDHSSVPGPQSLTQLKRECPDPGGYLRRAYDSILSEPIKVVKDLEEHSGVDESTFVIYMKDTRGLCQDRKALVYDILAESVKRSKWPAAILGRAVFKSREEAKDERDGHKGRKMLATPQVVEMLGQYTCLGFDMIKVDKKFTDEIGAPNSWDMNLSSFHFAVRFNAKSLDIPAHHYSFNNISDSWSPKLSAMRFVTQKDNRCDGNGWNDMDEDRIKDIKRRCERVDSFYKFLESLGGGTMYTPAIVETVAGHRAAYDECFFLNRGASRGKVSPTRSLVLPDIFGRKRLVWLMPEVGSEFTNEYEHGLEIHWNGYDNLAHSEPLGDDWGIWEEDGDCVYRSPPATGMDENGRM</sequence>
<dbReference type="Proteomes" id="UP000799291">
    <property type="component" value="Unassembled WGS sequence"/>
</dbReference>
<gene>
    <name evidence="2" type="ORF">K458DRAFT_396312</name>
</gene>
<name>A0A6G1IGG8_9PLEO</name>
<evidence type="ECO:0000313" key="2">
    <source>
        <dbReference type="EMBL" id="KAF2677051.1"/>
    </source>
</evidence>